<protein>
    <recommendedName>
        <fullName evidence="3">Cytidyltransferase-like domain-containing protein</fullName>
    </recommendedName>
</protein>
<evidence type="ECO:0000259" key="3">
    <source>
        <dbReference type="Pfam" id="PF01467"/>
    </source>
</evidence>
<dbReference type="PANTHER" id="PTHR43793">
    <property type="entry name" value="FAD SYNTHASE"/>
    <property type="match status" value="1"/>
</dbReference>
<organism evidence="4">
    <name type="scientific">marine metagenome</name>
    <dbReference type="NCBI Taxonomy" id="408172"/>
    <lineage>
        <taxon>unclassified sequences</taxon>
        <taxon>metagenomes</taxon>
        <taxon>ecological metagenomes</taxon>
    </lineage>
</organism>
<feature type="domain" description="Cytidyltransferase-like" evidence="3">
    <location>
        <begin position="1"/>
        <end position="95"/>
    </location>
</feature>
<keyword evidence="2" id="KW-0548">Nucleotidyltransferase</keyword>
<accession>A0A381NM42</accession>
<dbReference type="PANTHER" id="PTHR43793:SF2">
    <property type="entry name" value="BIFUNCTIONAL PROTEIN HLDE"/>
    <property type="match status" value="1"/>
</dbReference>
<dbReference type="InterPro" id="IPR004821">
    <property type="entry name" value="Cyt_trans-like"/>
</dbReference>
<dbReference type="InterPro" id="IPR014729">
    <property type="entry name" value="Rossmann-like_a/b/a_fold"/>
</dbReference>
<dbReference type="Pfam" id="PF01467">
    <property type="entry name" value="CTP_transf_like"/>
    <property type="match status" value="1"/>
</dbReference>
<dbReference type="GO" id="GO:0016779">
    <property type="term" value="F:nucleotidyltransferase activity"/>
    <property type="evidence" value="ECO:0007669"/>
    <property type="project" value="UniProtKB-KW"/>
</dbReference>
<dbReference type="AlphaFoldDB" id="A0A381NM42"/>
<sequence>VIGINSDDSVRKLKGPSRPINQLEDRGLILSELKVVDYVISFEEQTPFNLIKSIMPDILVKGGDYTIEDVVGAQEVIENGGKVEILDFHPGYSSTHYINQIKKH</sequence>
<evidence type="ECO:0000256" key="1">
    <source>
        <dbReference type="ARBA" id="ARBA00022679"/>
    </source>
</evidence>
<feature type="non-terminal residue" evidence="4">
    <location>
        <position position="1"/>
    </location>
</feature>
<dbReference type="EMBL" id="UINC01000455">
    <property type="protein sequence ID" value="SUZ55686.1"/>
    <property type="molecule type" value="Genomic_DNA"/>
</dbReference>
<reference evidence="4" key="1">
    <citation type="submission" date="2018-05" db="EMBL/GenBank/DDBJ databases">
        <authorList>
            <person name="Lanie J.A."/>
            <person name="Ng W.-L."/>
            <person name="Kazmierczak K.M."/>
            <person name="Andrzejewski T.M."/>
            <person name="Davidsen T.M."/>
            <person name="Wayne K.J."/>
            <person name="Tettelin H."/>
            <person name="Glass J.I."/>
            <person name="Rusch D."/>
            <person name="Podicherti R."/>
            <person name="Tsui H.-C.T."/>
            <person name="Winkler M.E."/>
        </authorList>
    </citation>
    <scope>NUCLEOTIDE SEQUENCE</scope>
</reference>
<gene>
    <name evidence="4" type="ORF">METZ01_LOCUS8540</name>
</gene>
<evidence type="ECO:0000256" key="2">
    <source>
        <dbReference type="ARBA" id="ARBA00022695"/>
    </source>
</evidence>
<dbReference type="InterPro" id="IPR050385">
    <property type="entry name" value="Archaeal_FAD_synthase"/>
</dbReference>
<dbReference type="Gene3D" id="3.40.50.620">
    <property type="entry name" value="HUPs"/>
    <property type="match status" value="1"/>
</dbReference>
<evidence type="ECO:0000313" key="4">
    <source>
        <dbReference type="EMBL" id="SUZ55686.1"/>
    </source>
</evidence>
<name>A0A381NM42_9ZZZZ</name>
<dbReference type="SUPFAM" id="SSF52374">
    <property type="entry name" value="Nucleotidylyl transferase"/>
    <property type="match status" value="1"/>
</dbReference>
<keyword evidence="1" id="KW-0808">Transferase</keyword>
<proteinExistence type="predicted"/>